<accession>A0A318SEQ1</accession>
<dbReference type="InterPro" id="IPR027417">
    <property type="entry name" value="P-loop_NTPase"/>
</dbReference>
<dbReference type="NCBIfam" id="NF033429">
    <property type="entry name" value="ImuA_translesion"/>
    <property type="match status" value="1"/>
</dbReference>
<keyword evidence="3" id="KW-1185">Reference proteome</keyword>
<gene>
    <name evidence="2" type="ORF">DFQ15_12645</name>
</gene>
<evidence type="ECO:0000256" key="1">
    <source>
        <dbReference type="SAM" id="MobiDB-lite"/>
    </source>
</evidence>
<dbReference type="SUPFAM" id="SSF52540">
    <property type="entry name" value="P-loop containing nucleoside triphosphate hydrolases"/>
    <property type="match status" value="1"/>
</dbReference>
<protein>
    <submittedName>
        <fullName evidence="2">Protein ImuA</fullName>
    </submittedName>
</protein>
<dbReference type="EMBL" id="QJTC01000026">
    <property type="protein sequence ID" value="PYE74326.1"/>
    <property type="molecule type" value="Genomic_DNA"/>
</dbReference>
<feature type="compositionally biased region" description="Pro residues" evidence="1">
    <location>
        <begin position="293"/>
        <end position="307"/>
    </location>
</feature>
<dbReference type="Gene3D" id="3.40.50.300">
    <property type="entry name" value="P-loop containing nucleotide triphosphate hydrolases"/>
    <property type="match status" value="1"/>
</dbReference>
<proteinExistence type="predicted"/>
<dbReference type="InterPro" id="IPR047610">
    <property type="entry name" value="ImuA_translesion"/>
</dbReference>
<dbReference type="AlphaFoldDB" id="A0A318SEQ1"/>
<name>A0A318SEQ1_9BURK</name>
<reference evidence="2 3" key="1">
    <citation type="submission" date="2018-06" db="EMBL/GenBank/DDBJ databases">
        <title>Genomic Encyclopedia of Type Strains, Phase III (KMG-III): the genomes of soil and plant-associated and newly described type strains.</title>
        <authorList>
            <person name="Whitman W."/>
        </authorList>
    </citation>
    <scope>NUCLEOTIDE SEQUENCE [LARGE SCALE GENOMIC DNA]</scope>
    <source>
        <strain evidence="2 3">CECT 7646</strain>
    </source>
</reference>
<organism evidence="2 3">
    <name type="scientific">Xylophilus ampelinus</name>
    <dbReference type="NCBI Taxonomy" id="54067"/>
    <lineage>
        <taxon>Bacteria</taxon>
        <taxon>Pseudomonadati</taxon>
        <taxon>Pseudomonadota</taxon>
        <taxon>Betaproteobacteria</taxon>
        <taxon>Burkholderiales</taxon>
        <taxon>Xylophilus</taxon>
    </lineage>
</organism>
<feature type="region of interest" description="Disordered" evidence="1">
    <location>
        <begin position="292"/>
        <end position="338"/>
    </location>
</feature>
<comment type="caution">
    <text evidence="2">The sequence shown here is derived from an EMBL/GenBank/DDBJ whole genome shotgun (WGS) entry which is preliminary data.</text>
</comment>
<evidence type="ECO:0000313" key="3">
    <source>
        <dbReference type="Proteomes" id="UP000247540"/>
    </source>
</evidence>
<evidence type="ECO:0000313" key="2">
    <source>
        <dbReference type="EMBL" id="PYE74326.1"/>
    </source>
</evidence>
<sequence length="338" mass="34847">MKLQYSWPTECLCANFPMPVLATISLALQPLVRDDVWCADELSASHTGVSASGFAALDAVLPGGGWPVGAMTEILHAGPETFAWPLLLPALGPAVSARRRPVLLVGAPHLPFGPALAAQGLPPAQLLWVRSQAAAARLWACEQALRCADVAAVLAWLPQARPAELRRLQLAAAQHDALLWVFRPAEAAGSSAPARLRIRVEAAGEHGSALELHILKRRGPPLERPVQVPAHPPRLSALIAASRLGQRWQGPSPAAVAAPPASPPSTAKVVRLDFQGGVSGVAAALRVRAAVPPAAPGRPPPPAPCPPVRTGDGPAGDTGTTDAARGEGDALARAAVAA</sequence>
<feature type="compositionally biased region" description="Low complexity" evidence="1">
    <location>
        <begin position="308"/>
        <end position="323"/>
    </location>
</feature>
<dbReference type="Proteomes" id="UP000247540">
    <property type="component" value="Unassembled WGS sequence"/>
</dbReference>